<dbReference type="InterPro" id="IPR001179">
    <property type="entry name" value="PPIase_FKBP_dom"/>
</dbReference>
<keyword evidence="4 7" id="KW-0413">Isomerase</keyword>
<dbReference type="Gene3D" id="3.10.50.40">
    <property type="match status" value="1"/>
</dbReference>
<evidence type="ECO:0000259" key="6">
    <source>
        <dbReference type="PROSITE" id="PS50059"/>
    </source>
</evidence>
<dbReference type="PANTHER" id="PTHR46674">
    <property type="entry name" value="INACTIVE PEPTIDYL-PROLYL CIS-TRANS ISOMERASE FKBP6"/>
    <property type="match status" value="1"/>
</dbReference>
<keyword evidence="4" id="KW-0697">Rotamase</keyword>
<evidence type="ECO:0000256" key="1">
    <source>
        <dbReference type="ARBA" id="ARBA00009648"/>
    </source>
</evidence>
<feature type="domain" description="PPIase FKBP-type" evidence="6">
    <location>
        <begin position="1"/>
        <end position="84"/>
    </location>
</feature>
<comment type="catalytic activity">
    <reaction evidence="4">
        <text>[protein]-peptidylproline (omega=180) = [protein]-peptidylproline (omega=0)</text>
        <dbReference type="Rhea" id="RHEA:16237"/>
        <dbReference type="Rhea" id="RHEA-COMP:10747"/>
        <dbReference type="Rhea" id="RHEA-COMP:10748"/>
        <dbReference type="ChEBI" id="CHEBI:83833"/>
        <dbReference type="ChEBI" id="CHEBI:83834"/>
        <dbReference type="EC" id="5.2.1.8"/>
    </reaction>
</comment>
<organism evidence="7">
    <name type="scientific">Amblyomma triste</name>
    <name type="common">Neotropical tick</name>
    <dbReference type="NCBI Taxonomy" id="251400"/>
    <lineage>
        <taxon>Eukaryota</taxon>
        <taxon>Metazoa</taxon>
        <taxon>Ecdysozoa</taxon>
        <taxon>Arthropoda</taxon>
        <taxon>Chelicerata</taxon>
        <taxon>Arachnida</taxon>
        <taxon>Acari</taxon>
        <taxon>Parasitiformes</taxon>
        <taxon>Ixodida</taxon>
        <taxon>Ixodoidea</taxon>
        <taxon>Ixodidae</taxon>
        <taxon>Amblyomminae</taxon>
        <taxon>Amblyomma</taxon>
    </lineage>
</organism>
<feature type="non-terminal residue" evidence="7">
    <location>
        <position position="1"/>
    </location>
</feature>
<dbReference type="SMART" id="SM00028">
    <property type="entry name" value="TPR"/>
    <property type="match status" value="2"/>
</dbReference>
<dbReference type="EC" id="5.2.1.8" evidence="4"/>
<feature type="repeat" description="TPR" evidence="5">
    <location>
        <begin position="197"/>
        <end position="230"/>
    </location>
</feature>
<dbReference type="Pfam" id="PF00254">
    <property type="entry name" value="FKBP_C"/>
    <property type="match status" value="1"/>
</dbReference>
<feature type="non-terminal residue" evidence="7">
    <location>
        <position position="343"/>
    </location>
</feature>
<reference evidence="7" key="1">
    <citation type="submission" date="2014-03" db="EMBL/GenBank/DDBJ databases">
        <title>The sialotranscriptome of Amblyomma triste, Amblyomma parvum and Amblyomma cajennense ticks, uncovered by 454-based RNA-seq.</title>
        <authorList>
            <person name="Garcia G.R."/>
            <person name="Gardinassi L.G."/>
            <person name="Ribeiro J.M."/>
            <person name="Anatriello E."/>
            <person name="Ferreira B.R."/>
            <person name="Moreira H.N."/>
            <person name="Mafra C."/>
            <person name="Olegario M.M."/>
            <person name="Szabo P.J."/>
            <person name="Miranda-Santos I.K."/>
            <person name="Maruyama S.R."/>
        </authorList>
    </citation>
    <scope>NUCLEOTIDE SEQUENCE</scope>
    <source>
        <strain evidence="7">Mato Grasso do Sul</strain>
        <tissue evidence="7">Salivary glands</tissue>
    </source>
</reference>
<dbReference type="AlphaFoldDB" id="A0A023G8C1"/>
<evidence type="ECO:0000256" key="3">
    <source>
        <dbReference type="ARBA" id="ARBA00022803"/>
    </source>
</evidence>
<keyword evidence="3 5" id="KW-0802">TPR repeat</keyword>
<comment type="similarity">
    <text evidence="1">Belongs to the FKBP6 family.</text>
</comment>
<dbReference type="InterPro" id="IPR046357">
    <property type="entry name" value="PPIase_dom_sf"/>
</dbReference>
<accession>A0A023G8C1</accession>
<dbReference type="EMBL" id="GBBM01006253">
    <property type="protein sequence ID" value="JAC29165.1"/>
    <property type="molecule type" value="mRNA"/>
</dbReference>
<sequence>HYAGYADEKPDEPFDSTWLRNAPHRSSVSNLTVRGLAIAMLTMRQGERCRVVVTPEYGFGELGCPPRIPPRATLTYDVHLLSFLVVEHDDEVLDCLNRVEVLLLKFDAVYEMCALKHRNGNRYYEAGEFSSAMRCYALAKRAMGWTVEPGDQEGRDRRKNMLTTLLANEAQCALRTHDYKRAVQCSREALKINPGCVKSLYRCSVGMRNLGDMEEAADMLRRALALAPSSRAVQNELVLVEEHLQARRNSEVSLCRNMMRGLGTTESRNVCEVPDEDRAARQRRLRIEDSVHPEIRSLIRSALEALVHAEAGTELDLGSEHPPEEIDYVQLLCEPLGLTLQPM</sequence>
<evidence type="ECO:0000256" key="2">
    <source>
        <dbReference type="ARBA" id="ARBA00022737"/>
    </source>
</evidence>
<dbReference type="GO" id="GO:0003755">
    <property type="term" value="F:peptidyl-prolyl cis-trans isomerase activity"/>
    <property type="evidence" value="ECO:0007669"/>
    <property type="project" value="UniProtKB-KW"/>
</dbReference>
<dbReference type="SUPFAM" id="SSF48452">
    <property type="entry name" value="TPR-like"/>
    <property type="match status" value="1"/>
</dbReference>
<dbReference type="Pfam" id="PF13181">
    <property type="entry name" value="TPR_8"/>
    <property type="match status" value="1"/>
</dbReference>
<evidence type="ECO:0000313" key="7">
    <source>
        <dbReference type="EMBL" id="JAC29165.1"/>
    </source>
</evidence>
<dbReference type="PROSITE" id="PS50005">
    <property type="entry name" value="TPR"/>
    <property type="match status" value="1"/>
</dbReference>
<name>A0A023G8C1_AMBTT</name>
<dbReference type="Gene3D" id="1.25.40.10">
    <property type="entry name" value="Tetratricopeptide repeat domain"/>
    <property type="match status" value="1"/>
</dbReference>
<dbReference type="InterPro" id="IPR019734">
    <property type="entry name" value="TPR_rpt"/>
</dbReference>
<dbReference type="PANTHER" id="PTHR46674:SF1">
    <property type="entry name" value="INACTIVE PEPTIDYL-PROLYL CIS-TRANS ISOMERASE FKBP6"/>
    <property type="match status" value="1"/>
</dbReference>
<dbReference type="PROSITE" id="PS50059">
    <property type="entry name" value="FKBP_PPIASE"/>
    <property type="match status" value="1"/>
</dbReference>
<keyword evidence="2" id="KW-0677">Repeat</keyword>
<protein>
    <recommendedName>
        <fullName evidence="4">peptidylprolyl isomerase</fullName>
        <ecNumber evidence="4">5.2.1.8</ecNumber>
    </recommendedName>
</protein>
<evidence type="ECO:0000256" key="5">
    <source>
        <dbReference type="PROSITE-ProRule" id="PRU00339"/>
    </source>
</evidence>
<dbReference type="InterPro" id="IPR042282">
    <property type="entry name" value="FKBP6/shu"/>
</dbReference>
<proteinExistence type="evidence at transcript level"/>
<dbReference type="InterPro" id="IPR011990">
    <property type="entry name" value="TPR-like_helical_dom_sf"/>
</dbReference>
<evidence type="ECO:0000256" key="4">
    <source>
        <dbReference type="PROSITE-ProRule" id="PRU00277"/>
    </source>
</evidence>
<dbReference type="SUPFAM" id="SSF54534">
    <property type="entry name" value="FKBP-like"/>
    <property type="match status" value="1"/>
</dbReference>